<evidence type="ECO:0000256" key="4">
    <source>
        <dbReference type="ARBA" id="ARBA00012531"/>
    </source>
</evidence>
<evidence type="ECO:0000313" key="14">
    <source>
        <dbReference type="Proteomes" id="UP000316199"/>
    </source>
</evidence>
<comment type="pathway">
    <text evidence="2">Alkene biosynthesis; ethylene biosynthesis via 2-oxoglutarate.</text>
</comment>
<dbReference type="GO" id="GO:0102276">
    <property type="term" value="F:2-oxoglutarate oxygenase/decarboxylase (ethylene-forming) activity"/>
    <property type="evidence" value="ECO:0007669"/>
    <property type="project" value="UniProtKB-EC"/>
</dbReference>
<organism evidence="13 14">
    <name type="scientific">OM182 bacterium</name>
    <dbReference type="NCBI Taxonomy" id="2510334"/>
    <lineage>
        <taxon>Bacteria</taxon>
        <taxon>Pseudomonadati</taxon>
        <taxon>Pseudomonadota</taxon>
        <taxon>Gammaproteobacteria</taxon>
        <taxon>OMG group</taxon>
        <taxon>OM182 clade</taxon>
    </lineage>
</organism>
<dbReference type="InterPro" id="IPR026992">
    <property type="entry name" value="DIOX_N"/>
</dbReference>
<evidence type="ECO:0000256" key="9">
    <source>
        <dbReference type="ARBA" id="ARBA00047725"/>
    </source>
</evidence>
<evidence type="ECO:0000256" key="3">
    <source>
        <dbReference type="ARBA" id="ARBA00012293"/>
    </source>
</evidence>
<comment type="cofactor">
    <cofactor evidence="1">
        <name>Fe(2+)</name>
        <dbReference type="ChEBI" id="CHEBI:29033"/>
    </cofactor>
</comment>
<evidence type="ECO:0000256" key="8">
    <source>
        <dbReference type="ARBA" id="ARBA00031282"/>
    </source>
</evidence>
<dbReference type="InterPro" id="IPR005123">
    <property type="entry name" value="Oxoglu/Fe-dep_dioxygenase_dom"/>
</dbReference>
<dbReference type="Gene3D" id="2.60.120.330">
    <property type="entry name" value="B-lactam Antibiotic, Isopenicillin N Synthase, Chain"/>
    <property type="match status" value="1"/>
</dbReference>
<dbReference type="PROSITE" id="PS51471">
    <property type="entry name" value="FE2OG_OXY"/>
    <property type="match status" value="1"/>
</dbReference>
<evidence type="ECO:0000259" key="12">
    <source>
        <dbReference type="PROSITE" id="PS51471"/>
    </source>
</evidence>
<evidence type="ECO:0000256" key="10">
    <source>
        <dbReference type="ARBA" id="ARBA00049359"/>
    </source>
</evidence>
<dbReference type="InterPro" id="IPR044861">
    <property type="entry name" value="IPNS-like_FE2OG_OXY"/>
</dbReference>
<accession>A0A520S306</accession>
<evidence type="ECO:0000256" key="2">
    <source>
        <dbReference type="ARBA" id="ARBA00004767"/>
    </source>
</evidence>
<evidence type="ECO:0000256" key="1">
    <source>
        <dbReference type="ARBA" id="ARBA00001954"/>
    </source>
</evidence>
<evidence type="ECO:0000256" key="5">
    <source>
        <dbReference type="ARBA" id="ARBA00019045"/>
    </source>
</evidence>
<dbReference type="AlphaFoldDB" id="A0A520S306"/>
<dbReference type="SUPFAM" id="SSF51197">
    <property type="entry name" value="Clavaminate synthase-like"/>
    <property type="match status" value="1"/>
</dbReference>
<comment type="caution">
    <text evidence="13">The sequence shown here is derived from an EMBL/GenBank/DDBJ whole genome shotgun (WGS) entry which is preliminary data.</text>
</comment>
<gene>
    <name evidence="13" type="ORF">EVA68_03175</name>
</gene>
<keyword evidence="11" id="KW-0408">Iron</keyword>
<evidence type="ECO:0000256" key="7">
    <source>
        <dbReference type="ARBA" id="ARBA00031011"/>
    </source>
</evidence>
<evidence type="ECO:0000256" key="6">
    <source>
        <dbReference type="ARBA" id="ARBA00022666"/>
    </source>
</evidence>
<feature type="domain" description="Fe2OG dioxygenase" evidence="12">
    <location>
        <begin position="148"/>
        <end position="252"/>
    </location>
</feature>
<keyword evidence="6" id="KW-0266">Ethylene biosynthesis</keyword>
<dbReference type="InterPro" id="IPR027443">
    <property type="entry name" value="IPNS-like_sf"/>
</dbReference>
<comment type="catalytic activity">
    <reaction evidence="10">
        <text>L-arginine + 2-oxoglutarate + O2 = guanidine + L-glutamate 5-semialdehyde + succinate + CO2</text>
        <dbReference type="Rhea" id="RHEA:31535"/>
        <dbReference type="ChEBI" id="CHEBI:15379"/>
        <dbReference type="ChEBI" id="CHEBI:16526"/>
        <dbReference type="ChEBI" id="CHEBI:16810"/>
        <dbReference type="ChEBI" id="CHEBI:30031"/>
        <dbReference type="ChEBI" id="CHEBI:30087"/>
        <dbReference type="ChEBI" id="CHEBI:32682"/>
        <dbReference type="ChEBI" id="CHEBI:58066"/>
        <dbReference type="EC" id="1.14.20.7"/>
    </reaction>
</comment>
<name>A0A520S306_9GAMM</name>
<dbReference type="GO" id="GO:0009693">
    <property type="term" value="P:ethylene biosynthetic process"/>
    <property type="evidence" value="ECO:0007669"/>
    <property type="project" value="UniProtKB-KW"/>
</dbReference>
<dbReference type="InterPro" id="IPR050231">
    <property type="entry name" value="Iron_ascorbate_oxido_reductase"/>
</dbReference>
<dbReference type="PANTHER" id="PTHR47990">
    <property type="entry name" value="2-OXOGLUTARATE (2OG) AND FE(II)-DEPENDENT OXYGENASE SUPERFAMILY PROTEIN-RELATED"/>
    <property type="match status" value="1"/>
</dbReference>
<evidence type="ECO:0000313" key="13">
    <source>
        <dbReference type="EMBL" id="RZO76858.1"/>
    </source>
</evidence>
<dbReference type="Proteomes" id="UP000316199">
    <property type="component" value="Unassembled WGS sequence"/>
</dbReference>
<protein>
    <recommendedName>
        <fullName evidence="5">2-oxoglutarate-dependent ethylene/succinate-forming enzyme</fullName>
        <ecNumber evidence="4">1.13.12.19</ecNumber>
        <ecNumber evidence="3">1.14.20.7</ecNumber>
    </recommendedName>
    <alternativeName>
        <fullName evidence="7">2-oxoglutarate dioxygenase (ethylene-forming)</fullName>
    </alternativeName>
    <alternativeName>
        <fullName evidence="8">2-oxoglutarate/L-arginine monooxygenase/decarboxylase (succinate-forming)</fullName>
    </alternativeName>
</protein>
<dbReference type="EC" id="1.13.12.19" evidence="4"/>
<keyword evidence="11" id="KW-0560">Oxidoreductase</keyword>
<dbReference type="GO" id="GO:0046872">
    <property type="term" value="F:metal ion binding"/>
    <property type="evidence" value="ECO:0007669"/>
    <property type="project" value="UniProtKB-KW"/>
</dbReference>
<dbReference type="Pfam" id="PF14226">
    <property type="entry name" value="DIOX_N"/>
    <property type="match status" value="1"/>
</dbReference>
<dbReference type="EMBL" id="SHAG01000007">
    <property type="protein sequence ID" value="RZO76858.1"/>
    <property type="molecule type" value="Genomic_DNA"/>
</dbReference>
<sequence length="278" mass="31845">MTNLRVIDLEEDNSEERFLSSLLETGFAVLRNHPLDPVLVKSIYKHWMAFFLSSEKEHFSYDKKTQDGFFSLSDAESAKGQQEKDLKEYFHFYTWGRCPQDLREELLLYLNSALDFAVTLLSWIDRYLKDQAIGDRKQSLADMVLDSQLNLLRILRYPPIRGDENAFRAAPHEDINLITILPMSDSMGLEILDQNNSWVPIKGDCDHLIVNIGDMLHEITAGIFPSATHRVLSPTGSSMNYSRMSLPLFVHPRPNVVLSDRHTAASYLNERLNDLGVV</sequence>
<comment type="similarity">
    <text evidence="11">Belongs to the iron/ascorbate-dependent oxidoreductase family.</text>
</comment>
<comment type="catalytic activity">
    <reaction evidence="9">
        <text>2-oxoglutarate + O2 + 2 H(+) = ethene + 3 CO2 + H2O</text>
        <dbReference type="Rhea" id="RHEA:31523"/>
        <dbReference type="ChEBI" id="CHEBI:15377"/>
        <dbReference type="ChEBI" id="CHEBI:15378"/>
        <dbReference type="ChEBI" id="CHEBI:15379"/>
        <dbReference type="ChEBI" id="CHEBI:16526"/>
        <dbReference type="ChEBI" id="CHEBI:16810"/>
        <dbReference type="ChEBI" id="CHEBI:18153"/>
        <dbReference type="EC" id="1.13.12.19"/>
    </reaction>
</comment>
<dbReference type="EC" id="1.14.20.7" evidence="3"/>
<keyword evidence="11" id="KW-0479">Metal-binding</keyword>
<evidence type="ECO:0000256" key="11">
    <source>
        <dbReference type="RuleBase" id="RU003682"/>
    </source>
</evidence>
<reference evidence="13 14" key="1">
    <citation type="submission" date="2019-02" db="EMBL/GenBank/DDBJ databases">
        <title>Prokaryotic population dynamics and viral predation in marine succession experiment using metagenomics: the confinement effect.</title>
        <authorList>
            <person name="Haro-Moreno J.M."/>
            <person name="Rodriguez-Valera F."/>
            <person name="Lopez-Perez M."/>
        </authorList>
    </citation>
    <scope>NUCLEOTIDE SEQUENCE [LARGE SCALE GENOMIC DNA]</scope>
    <source>
        <strain evidence="13">MED-G157</strain>
    </source>
</reference>
<proteinExistence type="inferred from homology"/>
<dbReference type="Pfam" id="PF03171">
    <property type="entry name" value="2OG-FeII_Oxy"/>
    <property type="match status" value="1"/>
</dbReference>